<evidence type="ECO:0000259" key="1">
    <source>
        <dbReference type="PROSITE" id="PS50240"/>
    </source>
</evidence>
<dbReference type="Proteomes" id="UP000887574">
    <property type="component" value="Unplaced"/>
</dbReference>
<feature type="domain" description="Peptidase S1" evidence="1">
    <location>
        <begin position="936"/>
        <end position="1182"/>
    </location>
</feature>
<dbReference type="GO" id="GO:0006508">
    <property type="term" value="P:proteolysis"/>
    <property type="evidence" value="ECO:0007669"/>
    <property type="project" value="InterPro"/>
</dbReference>
<evidence type="ECO:0000313" key="2">
    <source>
        <dbReference type="Proteomes" id="UP000887574"/>
    </source>
</evidence>
<dbReference type="InterPro" id="IPR043504">
    <property type="entry name" value="Peptidase_S1_PA_chymotrypsin"/>
</dbReference>
<name>A0A915EJZ0_9BILA</name>
<reference evidence="3" key="1">
    <citation type="submission" date="2022-11" db="UniProtKB">
        <authorList>
            <consortium name="WormBaseParasite"/>
        </authorList>
    </citation>
    <scope>IDENTIFICATION</scope>
</reference>
<dbReference type="PANTHER" id="PTHR20837">
    <property type="entry name" value="CENTROSOMAL PROTEIN-RELATED"/>
    <property type="match status" value="1"/>
</dbReference>
<sequence>MCTPEKLKICTMTMTIHEAEKLGVHSDLAEICQEISHLKQEMVEQCDITLEKQYKLEDLPDEFQEILNCPAYLLKEVVYTNTTSGQKIAADKLETDRLAAIKKCRIQVLIHFNNLLVCTTDEATLNPRTFSANFCKFFDLEVFERPELLSLTVRERFGRGAWQIIAKIFLPIPEDQLTKDVDLENNELEESCLNAMQFASEITRGSYKGSLGCGTLNTSPYMQGKLYCKAKWLKRGIYSSKRKSSGTCMPAAVPYLSLIPNETRLVTAEEFNAGSRLDTLQQRFQQRYKTDTRISALEDSYSTIAAGSGGMELSMDVYRRIGHNYAILLRMRHLTDNLALTQRIKSYSEIVHEEPLPTMFRAFGSIFGPPDLSRKLKPMRKTKDARIQQSLGVSMYKLVINIQSASNLPERVSGDRTRVFVEANFRKQNTRTTVVEGKQANWHETVNLDILDSNTSIEHVDFKNIVDCLQLNIFDQLITPLDYDNREPNTFHEQVESKWIGTVSIPFSTIYSLGKIDGLLTVAPPLFCSGYRMTEKHANMKLLITIDPPLLPPRITAHPAANYVCDEVDQKLVSNCERWERRLRSLFPDRRYMCMANGSNGRRILACRFLRKIPPPSKVIELASQNVRSAVLMAVNLIRCIPFIADPVMFPGVSDLWTTADEMLTIGCGDEEEHALLLICWLMSLEVSSALILGTSLPEGPKGANDLCPNDPSCPLVTVGTVVTASNIYGNIQRANHPSMLDFDLRKKSHWEPLFTENQGDLVSVQTNAIKYSHVSEDMLMELRANLEREIKFHFDEARNYGIPQWNLLASRALRDILSELSDFWQLDEGNHRHQMRDIEIKLGQLRHSYRITAVGFSRPYISKKQLVAEVLKTNIHVNSAHNVQFALAVHIQPFVNQIICCSVAVATLIPVSRLTEKEKADIRRWCGPSTVNNRIVGGQVASIGQFLYPVVITSDTGGTHCGSSLITHRHLLTARHCFDKLTDGLRSSKTGYLLKICHKKEPETCEAGNMLQLEIEFAIFDSVADYLYGDFAIIQLKQAIEDHLFEDKKVGIVCLPETKHEEIPTKITLVGWGHGNTLRYVYLDTWEQCYNDKNNSKYPYGTEAIFCAYSTDWKSEVKEEIRGGESSDSGSGAVAFSSHRRVYVLHGLFVSAQKDINSERGYISVAQKIVYYLDDLCYYLDLCSSSTIGAIAPKLSLASVYIPQKHIYDYRKAIFPHFQIIQPRQIESIVAKCQQSLQQVPINACHIEPTWAAAIVNTNEHILCGATFVTNRHLITSRECIVRHLKLNNEYFSVAAKYRIKFWKVEFFAYSYSHQIAIVQLMEEINDPLVIPICLLSVEKWLDNWDGLDETYKGADETSVSLNMDSDSKIIFKNPKCNLFEREYFCTHNIVKCYSFDQFDYNFDTFNGGSSIVKAKNKLLKGIRLSNTWAEHNNVGVYVNVEQLLGALCIYLNRCDQQIFVFHNQLPYFTTFYYSKF</sequence>
<dbReference type="Pfam" id="PF24656">
    <property type="entry name" value="CEPT76_peptidase"/>
    <property type="match status" value="1"/>
</dbReference>
<dbReference type="SMART" id="SM00020">
    <property type="entry name" value="Tryp_SPc"/>
    <property type="match status" value="1"/>
</dbReference>
<dbReference type="SUPFAM" id="SSF49562">
    <property type="entry name" value="C2 domain (Calcium/lipid-binding domain, CaLB)"/>
    <property type="match status" value="1"/>
</dbReference>
<protein>
    <submittedName>
        <fullName evidence="3">Peptidase S1 domain-containing protein</fullName>
    </submittedName>
</protein>
<dbReference type="InterPro" id="IPR028928">
    <property type="entry name" value="CC2D2AN-C2"/>
</dbReference>
<dbReference type="PANTHER" id="PTHR20837:SF0">
    <property type="entry name" value="COILED-COIL AND C2 DOMAIN-CONTAINING PROTEIN 2A"/>
    <property type="match status" value="1"/>
</dbReference>
<dbReference type="SMART" id="SM00239">
    <property type="entry name" value="C2"/>
    <property type="match status" value="1"/>
</dbReference>
<dbReference type="InterPro" id="IPR035892">
    <property type="entry name" value="C2_domain_sf"/>
</dbReference>
<organism evidence="2 3">
    <name type="scientific">Ditylenchus dipsaci</name>
    <dbReference type="NCBI Taxonomy" id="166011"/>
    <lineage>
        <taxon>Eukaryota</taxon>
        <taxon>Metazoa</taxon>
        <taxon>Ecdysozoa</taxon>
        <taxon>Nematoda</taxon>
        <taxon>Chromadorea</taxon>
        <taxon>Rhabditida</taxon>
        <taxon>Tylenchina</taxon>
        <taxon>Tylenchomorpha</taxon>
        <taxon>Sphaerularioidea</taxon>
        <taxon>Anguinidae</taxon>
        <taxon>Anguininae</taxon>
        <taxon>Ditylenchus</taxon>
    </lineage>
</organism>
<dbReference type="Pfam" id="PF15625">
    <property type="entry name" value="CC2D2AN-C2"/>
    <property type="match status" value="1"/>
</dbReference>
<dbReference type="GO" id="GO:1905515">
    <property type="term" value="P:non-motile cilium assembly"/>
    <property type="evidence" value="ECO:0007669"/>
    <property type="project" value="TreeGrafter"/>
</dbReference>
<dbReference type="CDD" id="cd00030">
    <property type="entry name" value="C2"/>
    <property type="match status" value="1"/>
</dbReference>
<dbReference type="GO" id="GO:0004252">
    <property type="term" value="F:serine-type endopeptidase activity"/>
    <property type="evidence" value="ECO:0007669"/>
    <property type="project" value="InterPro"/>
</dbReference>
<dbReference type="GO" id="GO:1904491">
    <property type="term" value="P:protein localization to ciliary transition zone"/>
    <property type="evidence" value="ECO:0007669"/>
    <property type="project" value="TreeGrafter"/>
</dbReference>
<dbReference type="Pfam" id="PF00089">
    <property type="entry name" value="Trypsin"/>
    <property type="match status" value="1"/>
</dbReference>
<dbReference type="InterPro" id="IPR009003">
    <property type="entry name" value="Peptidase_S1_PA"/>
</dbReference>
<keyword evidence="2" id="KW-1185">Reference proteome</keyword>
<proteinExistence type="predicted"/>
<dbReference type="Gene3D" id="2.40.10.10">
    <property type="entry name" value="Trypsin-like serine proteases"/>
    <property type="match status" value="3"/>
</dbReference>
<dbReference type="WBParaSite" id="jg6169.1">
    <property type="protein sequence ID" value="jg6169.1"/>
    <property type="gene ID" value="jg6169"/>
</dbReference>
<accession>A0A915EJZ0</accession>
<dbReference type="GO" id="GO:0035869">
    <property type="term" value="C:ciliary transition zone"/>
    <property type="evidence" value="ECO:0007669"/>
    <property type="project" value="TreeGrafter"/>
</dbReference>
<dbReference type="InterPro" id="IPR001254">
    <property type="entry name" value="Trypsin_dom"/>
</dbReference>
<dbReference type="InterPro" id="IPR052434">
    <property type="entry name" value="Tectonic-like_complex_comp"/>
</dbReference>
<dbReference type="InterPro" id="IPR056290">
    <property type="entry name" value="CEPT76/DRC7_peptidase-like_dom"/>
</dbReference>
<dbReference type="Gene3D" id="2.60.40.150">
    <property type="entry name" value="C2 domain"/>
    <property type="match status" value="1"/>
</dbReference>
<dbReference type="InterPro" id="IPR000008">
    <property type="entry name" value="C2_dom"/>
</dbReference>
<dbReference type="PROSITE" id="PS50240">
    <property type="entry name" value="TRYPSIN_DOM"/>
    <property type="match status" value="1"/>
</dbReference>
<evidence type="ECO:0000313" key="3">
    <source>
        <dbReference type="WBParaSite" id="jg6169.1"/>
    </source>
</evidence>
<dbReference type="SUPFAM" id="SSF50494">
    <property type="entry name" value="Trypsin-like serine proteases"/>
    <property type="match status" value="2"/>
</dbReference>